<dbReference type="GO" id="GO:0009099">
    <property type="term" value="P:L-valine biosynthetic process"/>
    <property type="evidence" value="ECO:0007669"/>
    <property type="project" value="UniProtKB-UniPathway"/>
</dbReference>
<evidence type="ECO:0000256" key="5">
    <source>
        <dbReference type="ARBA" id="ARBA00023304"/>
    </source>
</evidence>
<evidence type="ECO:0000256" key="4">
    <source>
        <dbReference type="ARBA" id="ARBA00022605"/>
    </source>
</evidence>
<dbReference type="SUPFAM" id="SSF55021">
    <property type="entry name" value="ACT-like"/>
    <property type="match status" value="2"/>
</dbReference>
<dbReference type="InterPro" id="IPR039557">
    <property type="entry name" value="AHAS_ACT"/>
</dbReference>
<dbReference type="Gene3D" id="3.30.70.1150">
    <property type="entry name" value="ACT-like. Chain A, domain 2"/>
    <property type="match status" value="1"/>
</dbReference>
<comment type="pathway">
    <text evidence="1">Amino-acid biosynthesis; L-isoleucine biosynthesis; L-isoleucine from 2-oxobutanoate: step 1/4.</text>
</comment>
<proteinExistence type="inferred from homology"/>
<dbReference type="InterPro" id="IPR045865">
    <property type="entry name" value="ACT-like_dom_sf"/>
</dbReference>
<evidence type="ECO:0000256" key="1">
    <source>
        <dbReference type="ARBA" id="ARBA00004974"/>
    </source>
</evidence>
<dbReference type="PANTHER" id="PTHR31242">
    <property type="entry name" value="ACETOLACTATE SYNTHASE SMALL SUBUNIT, MITOCHONDRIAL"/>
    <property type="match status" value="1"/>
</dbReference>
<protein>
    <submittedName>
        <fullName evidence="8">Acetolactate synthase</fullName>
    </submittedName>
</protein>
<keyword evidence="9" id="KW-1185">Reference proteome</keyword>
<dbReference type="UniPathway" id="UPA00047">
    <property type="reaction ID" value="UER00055"/>
</dbReference>
<dbReference type="InterPro" id="IPR002912">
    <property type="entry name" value="ACT_dom"/>
</dbReference>
<dbReference type="GO" id="GO:1990610">
    <property type="term" value="F:acetolactate synthase regulator activity"/>
    <property type="evidence" value="ECO:0007669"/>
    <property type="project" value="InterPro"/>
</dbReference>
<evidence type="ECO:0000256" key="6">
    <source>
        <dbReference type="SAM" id="MobiDB-lite"/>
    </source>
</evidence>
<keyword evidence="5" id="KW-0100">Branched-chain amino acid biosynthesis</keyword>
<dbReference type="InterPro" id="IPR027271">
    <property type="entry name" value="Acetolactate_synth/TF_NikR_C"/>
</dbReference>
<organism evidence="8 9">
    <name type="scientific">Lentinus tigrinus ALCF2SS1-6</name>
    <dbReference type="NCBI Taxonomy" id="1328759"/>
    <lineage>
        <taxon>Eukaryota</taxon>
        <taxon>Fungi</taxon>
        <taxon>Dikarya</taxon>
        <taxon>Basidiomycota</taxon>
        <taxon>Agaricomycotina</taxon>
        <taxon>Agaricomycetes</taxon>
        <taxon>Polyporales</taxon>
        <taxon>Polyporaceae</taxon>
        <taxon>Lentinus</taxon>
    </lineage>
</organism>
<dbReference type="AlphaFoldDB" id="A0A5C2SIZ2"/>
<dbReference type="OrthoDB" id="2013116at2759"/>
<feature type="compositionally biased region" description="Acidic residues" evidence="6">
    <location>
        <begin position="318"/>
        <end position="327"/>
    </location>
</feature>
<reference evidence="8" key="1">
    <citation type="journal article" date="2018" name="Genome Biol. Evol.">
        <title>Genomics and development of Lentinus tigrinus, a white-rot wood-decaying mushroom with dimorphic fruiting bodies.</title>
        <authorList>
            <person name="Wu B."/>
            <person name="Xu Z."/>
            <person name="Knudson A."/>
            <person name="Carlson A."/>
            <person name="Chen N."/>
            <person name="Kovaka S."/>
            <person name="LaButti K."/>
            <person name="Lipzen A."/>
            <person name="Pennachio C."/>
            <person name="Riley R."/>
            <person name="Schakwitz W."/>
            <person name="Umezawa K."/>
            <person name="Ohm R.A."/>
            <person name="Grigoriev I.V."/>
            <person name="Nagy L.G."/>
            <person name="Gibbons J."/>
            <person name="Hibbett D."/>
        </authorList>
    </citation>
    <scope>NUCLEOTIDE SEQUENCE [LARGE SCALE GENOMIC DNA]</scope>
    <source>
        <strain evidence="8">ALCF2SS1-6</strain>
    </source>
</reference>
<dbReference type="InterPro" id="IPR054480">
    <property type="entry name" value="AHAS_small-like_ACT"/>
</dbReference>
<dbReference type="PANTHER" id="PTHR31242:SF2">
    <property type="entry name" value="ACETOLACTATE SYNTHASE SMALL SUBUNIT, MITOCHONDRIAL"/>
    <property type="match status" value="1"/>
</dbReference>
<dbReference type="CDD" id="cd04878">
    <property type="entry name" value="ACT_AHAS"/>
    <property type="match status" value="1"/>
</dbReference>
<dbReference type="EMBL" id="ML122255">
    <property type="protein sequence ID" value="RPD63805.1"/>
    <property type="molecule type" value="Genomic_DNA"/>
</dbReference>
<dbReference type="Proteomes" id="UP000313359">
    <property type="component" value="Unassembled WGS sequence"/>
</dbReference>
<dbReference type="FunFam" id="3.30.70.260:FF:000001">
    <property type="entry name" value="Acetolactate synthase, small subunit"/>
    <property type="match status" value="1"/>
</dbReference>
<dbReference type="Pfam" id="PF10369">
    <property type="entry name" value="ALS_ss_C"/>
    <property type="match status" value="1"/>
</dbReference>
<evidence type="ECO:0000313" key="8">
    <source>
        <dbReference type="EMBL" id="RPD63805.1"/>
    </source>
</evidence>
<evidence type="ECO:0000259" key="7">
    <source>
        <dbReference type="PROSITE" id="PS51671"/>
    </source>
</evidence>
<dbReference type="STRING" id="1328759.A0A5C2SIZ2"/>
<accession>A0A5C2SIZ2</accession>
<feature type="region of interest" description="Disordered" evidence="6">
    <location>
        <begin position="316"/>
        <end position="337"/>
    </location>
</feature>
<evidence type="ECO:0000256" key="2">
    <source>
        <dbReference type="ARBA" id="ARBA00005025"/>
    </source>
</evidence>
<feature type="domain" description="ACT" evidence="7">
    <location>
        <begin position="100"/>
        <end position="192"/>
    </location>
</feature>
<dbReference type="Gene3D" id="3.30.70.260">
    <property type="match status" value="1"/>
</dbReference>
<evidence type="ECO:0000313" key="9">
    <source>
        <dbReference type="Proteomes" id="UP000313359"/>
    </source>
</evidence>
<name>A0A5C2SIZ2_9APHY</name>
<dbReference type="Pfam" id="PF22629">
    <property type="entry name" value="ACT_AHAS_ss"/>
    <property type="match status" value="1"/>
</dbReference>
<evidence type="ECO:0000256" key="3">
    <source>
        <dbReference type="ARBA" id="ARBA00006341"/>
    </source>
</evidence>
<dbReference type="GO" id="GO:0009097">
    <property type="term" value="P:isoleucine biosynthetic process"/>
    <property type="evidence" value="ECO:0007669"/>
    <property type="project" value="UniProtKB-UniPathway"/>
</dbReference>
<dbReference type="PROSITE" id="PS51671">
    <property type="entry name" value="ACT"/>
    <property type="match status" value="1"/>
</dbReference>
<dbReference type="InterPro" id="IPR019455">
    <property type="entry name" value="Acetolactate_synth_ssu_C"/>
</dbReference>
<keyword evidence="4" id="KW-0028">Amino-acid biosynthesis</keyword>
<dbReference type="InterPro" id="IPR053050">
    <property type="entry name" value="ALS_regulatory_subunit"/>
</dbReference>
<dbReference type="NCBIfam" id="TIGR00119">
    <property type="entry name" value="acolac_sm"/>
    <property type="match status" value="1"/>
</dbReference>
<comment type="similarity">
    <text evidence="3">Belongs to the acetolactate synthase small subunit family.</text>
</comment>
<dbReference type="UniPathway" id="UPA00049">
    <property type="reaction ID" value="UER00059"/>
</dbReference>
<gene>
    <name evidence="8" type="ORF">L227DRAFT_572249</name>
</gene>
<comment type="pathway">
    <text evidence="2">Amino-acid biosynthesis; L-valine biosynthesis; L-valine from pyruvate: step 1/4.</text>
</comment>
<sequence>MSNLVANPVCVRAAARTSVNGARVLATSVRRHEAAAAVTRSPPPAVDDSTSALTYRRMMPHRPPPLPVIDLPHVRSAEEAVTNIIYNTPTPSLQPLKKHVLNCLVHNEPGVLSRVSGILAGRGFNIDSLVVCRTEIRDLSKMCIVLRGQDGIVEQARRQLEDLVPIWAVLDYTETHCIERELLLAKVSILGPEYLEEQLTGGPTHAPRCVQHKRSQLEREAALVQQFEHSADRESAGVPLTPSEALRMKSDNLQAIEVLSARFGGRIVDVSEHSVIVEMSGKTKRVDAFLSLLKPFGLIECARTGLMVMPRTPINNVDDGEAEDEGGAVDASLLPPG</sequence>
<dbReference type="GO" id="GO:0042645">
    <property type="term" value="C:mitochondrial nucleoid"/>
    <property type="evidence" value="ECO:0007669"/>
    <property type="project" value="TreeGrafter"/>
</dbReference>
<dbReference type="GO" id="GO:0005948">
    <property type="term" value="C:acetolactate synthase complex"/>
    <property type="evidence" value="ECO:0007669"/>
    <property type="project" value="TreeGrafter"/>
</dbReference>
<dbReference type="InterPro" id="IPR004789">
    <property type="entry name" value="Acetalactate_synth_ssu"/>
</dbReference>